<dbReference type="CDD" id="cd23615">
    <property type="entry name" value="TFP_LU_ECD_ACVR2"/>
    <property type="match status" value="1"/>
</dbReference>
<keyword evidence="16" id="KW-1185">Reference proteome</keyword>
<name>A0A8T0FIQ7_ARGBR</name>
<feature type="transmembrane region" description="Helical" evidence="13">
    <location>
        <begin position="24"/>
        <end position="44"/>
    </location>
</feature>
<keyword evidence="13" id="KW-0464">Manganese</keyword>
<keyword evidence="4 13" id="KW-0808">Transferase</keyword>
<gene>
    <name evidence="15" type="ORF">HNY73_005384</name>
</gene>
<comment type="cofactor">
    <cofactor evidence="13">
        <name>Mg(2+)</name>
        <dbReference type="ChEBI" id="CHEBI:18420"/>
    </cofactor>
    <cofactor evidence="13">
        <name>Mn(2+)</name>
        <dbReference type="ChEBI" id="CHEBI:29035"/>
    </cofactor>
</comment>
<keyword evidence="13" id="KW-0460">Magnesium</keyword>
<dbReference type="Pfam" id="PF00069">
    <property type="entry name" value="Pkinase"/>
    <property type="match status" value="1"/>
</dbReference>
<keyword evidence="11 13" id="KW-0472">Membrane</keyword>
<comment type="caution">
    <text evidence="13">Lacks conserved residue(s) required for the propagation of feature annotation.</text>
</comment>
<evidence type="ECO:0000256" key="11">
    <source>
        <dbReference type="ARBA" id="ARBA00023136"/>
    </source>
</evidence>
<evidence type="ECO:0000313" key="16">
    <source>
        <dbReference type="Proteomes" id="UP000807504"/>
    </source>
</evidence>
<evidence type="ECO:0000256" key="6">
    <source>
        <dbReference type="ARBA" id="ARBA00022729"/>
    </source>
</evidence>
<evidence type="ECO:0000256" key="1">
    <source>
        <dbReference type="ARBA" id="ARBA00004479"/>
    </source>
</evidence>
<dbReference type="Gene3D" id="3.30.200.20">
    <property type="entry name" value="Phosphorylase Kinase, domain 1"/>
    <property type="match status" value="1"/>
</dbReference>
<keyword evidence="5 13" id="KW-0812">Transmembrane</keyword>
<organism evidence="15 16">
    <name type="scientific">Argiope bruennichi</name>
    <name type="common">Wasp spider</name>
    <name type="synonym">Aranea bruennichi</name>
    <dbReference type="NCBI Taxonomy" id="94029"/>
    <lineage>
        <taxon>Eukaryota</taxon>
        <taxon>Metazoa</taxon>
        <taxon>Ecdysozoa</taxon>
        <taxon>Arthropoda</taxon>
        <taxon>Chelicerata</taxon>
        <taxon>Arachnida</taxon>
        <taxon>Araneae</taxon>
        <taxon>Araneomorphae</taxon>
        <taxon>Entelegynae</taxon>
        <taxon>Araneoidea</taxon>
        <taxon>Araneidae</taxon>
        <taxon>Argiope</taxon>
    </lineage>
</organism>
<keyword evidence="8 13" id="KW-0418">Kinase</keyword>
<dbReference type="EC" id="2.7.11.30" evidence="13"/>
<comment type="similarity">
    <text evidence="2 13">Belongs to the protein kinase superfamily. TKL Ser/Thr protein kinase family. TGFB receptor subfamily.</text>
</comment>
<dbReference type="FunFam" id="3.30.200.20:FF:000094">
    <property type="entry name" value="Serine/threonine-protein kinase receptor"/>
    <property type="match status" value="1"/>
</dbReference>
<dbReference type="InterPro" id="IPR000719">
    <property type="entry name" value="Prot_kinase_dom"/>
</dbReference>
<dbReference type="SUPFAM" id="SSF56112">
    <property type="entry name" value="Protein kinase-like (PK-like)"/>
    <property type="match status" value="1"/>
</dbReference>
<comment type="caution">
    <text evidence="15">The sequence shown here is derived from an EMBL/GenBank/DDBJ whole genome shotgun (WGS) entry which is preliminary data.</text>
</comment>
<feature type="transmembrane region" description="Helical" evidence="13">
    <location>
        <begin position="177"/>
        <end position="199"/>
    </location>
</feature>
<reference evidence="15" key="1">
    <citation type="journal article" date="2020" name="bioRxiv">
        <title>Chromosome-level reference genome of the European wasp spider Argiope bruennichi: a resource for studies on range expansion and evolutionary adaptation.</title>
        <authorList>
            <person name="Sheffer M.M."/>
            <person name="Hoppe A."/>
            <person name="Krehenwinkel H."/>
            <person name="Uhl G."/>
            <person name="Kuss A.W."/>
            <person name="Jensen L."/>
            <person name="Jensen C."/>
            <person name="Gillespie R.G."/>
            <person name="Hoff K.J."/>
            <person name="Prost S."/>
        </authorList>
    </citation>
    <scope>NUCLEOTIDE SEQUENCE</scope>
</reference>
<evidence type="ECO:0000256" key="12">
    <source>
        <dbReference type="ARBA" id="ARBA00023170"/>
    </source>
</evidence>
<dbReference type="PANTHER" id="PTHR23255">
    <property type="entry name" value="TRANSFORMING GROWTH FACTOR-BETA RECEPTOR TYPE I AND II"/>
    <property type="match status" value="1"/>
</dbReference>
<accession>A0A8T0FIQ7</accession>
<evidence type="ECO:0000256" key="5">
    <source>
        <dbReference type="ARBA" id="ARBA00022692"/>
    </source>
</evidence>
<dbReference type="GO" id="GO:0046872">
    <property type="term" value="F:metal ion binding"/>
    <property type="evidence" value="ECO:0007669"/>
    <property type="project" value="UniProtKB-KW"/>
</dbReference>
<evidence type="ECO:0000256" key="7">
    <source>
        <dbReference type="ARBA" id="ARBA00022741"/>
    </source>
</evidence>
<keyword evidence="12 13" id="KW-0675">Receptor</keyword>
<dbReference type="Proteomes" id="UP000807504">
    <property type="component" value="Unassembled WGS sequence"/>
</dbReference>
<sequence>MLLISAKKSSSSIQATMPLHKHSVSYFLIAVHLILCPCYGLTSINATNDMLCEKYNETMCASNSNGEGCNGTEECKPGENEKGNLCYVLWQNNSRSFTIKLKGCWVGSHDACSNKNRCMETRREPNVQLLFCCCEGSMCNRKMTIPSNGFAPTPAAAKTSTAAPIRMASSSRQIRNILLFTMLPFITITVVVAIGYWVYRRHKMALFNELPTTDPSPLPPPSPLLGLRPIQLLEVKAQGRFGAVWKALINNEPVAVKIFPHQDKNSWLVEQEIYMLPQMKHENILNFMGVERRGDQFQVEYWLISSYHEKGSLYDFLKANLVSWGEVLSIADSISKGLMHLHEELPATKGEKYKPAVAHRDFKSKNVLIKNDMTACIADFGLALVFYQGKPTGETHGQVGTRRYMAPEVLEGAINFNRDAFLRIDMYACGLVLWELLSRCSAVEGPVDQYMLPFEDTVGQHPTLEDMQEVVSQKKIRPQFKEVWRKHPGISALCDTIEECWDQDAEARLSASCIQERLTFLYKTQPPYPETQMSMVESKYRALPLPQIYAQMQLLCPSLSQFCYLKNLAYRMRNQSYLSGIELTQAPIVELKFEITTISCSCQCSY</sequence>
<evidence type="ECO:0000256" key="9">
    <source>
        <dbReference type="ARBA" id="ARBA00022840"/>
    </source>
</evidence>
<dbReference type="InterPro" id="IPR000333">
    <property type="entry name" value="TGFB_receptor"/>
</dbReference>
<keyword evidence="7 13" id="KW-0547">Nucleotide-binding</keyword>
<dbReference type="InterPro" id="IPR011009">
    <property type="entry name" value="Kinase-like_dom_sf"/>
</dbReference>
<protein>
    <recommendedName>
        <fullName evidence="13">Serine/threonine-protein kinase receptor</fullName>
        <ecNumber evidence="13">2.7.11.30</ecNumber>
    </recommendedName>
</protein>
<dbReference type="PROSITE" id="PS00108">
    <property type="entry name" value="PROTEIN_KINASE_ST"/>
    <property type="match status" value="1"/>
</dbReference>
<dbReference type="GO" id="GO:0017002">
    <property type="term" value="F:activin receptor activity"/>
    <property type="evidence" value="ECO:0007669"/>
    <property type="project" value="TreeGrafter"/>
</dbReference>
<evidence type="ECO:0000256" key="8">
    <source>
        <dbReference type="ARBA" id="ARBA00022777"/>
    </source>
</evidence>
<comment type="catalytic activity">
    <reaction evidence="13">
        <text>L-threonyl-[receptor-protein] + ATP = O-phospho-L-threonyl-[receptor-protein] + ADP + H(+)</text>
        <dbReference type="Rhea" id="RHEA:44880"/>
        <dbReference type="Rhea" id="RHEA-COMP:11024"/>
        <dbReference type="Rhea" id="RHEA-COMP:11025"/>
        <dbReference type="ChEBI" id="CHEBI:15378"/>
        <dbReference type="ChEBI" id="CHEBI:30013"/>
        <dbReference type="ChEBI" id="CHEBI:30616"/>
        <dbReference type="ChEBI" id="CHEBI:61977"/>
        <dbReference type="ChEBI" id="CHEBI:456216"/>
        <dbReference type="EC" id="2.7.11.30"/>
    </reaction>
</comment>
<dbReference type="AlphaFoldDB" id="A0A8T0FIQ7"/>
<dbReference type="GO" id="GO:0005524">
    <property type="term" value="F:ATP binding"/>
    <property type="evidence" value="ECO:0007669"/>
    <property type="project" value="UniProtKB-UniRule"/>
</dbReference>
<dbReference type="PROSITE" id="PS50011">
    <property type="entry name" value="PROTEIN_KINASE_DOM"/>
    <property type="match status" value="1"/>
</dbReference>
<evidence type="ECO:0000256" key="3">
    <source>
        <dbReference type="ARBA" id="ARBA00022527"/>
    </source>
</evidence>
<evidence type="ECO:0000259" key="14">
    <source>
        <dbReference type="PROSITE" id="PS50011"/>
    </source>
</evidence>
<proteinExistence type="inferred from homology"/>
<dbReference type="GO" id="GO:0048185">
    <property type="term" value="F:activin binding"/>
    <property type="evidence" value="ECO:0007669"/>
    <property type="project" value="TreeGrafter"/>
</dbReference>
<dbReference type="CDD" id="cd14053">
    <property type="entry name" value="STKc_ACVR2"/>
    <property type="match status" value="1"/>
</dbReference>
<evidence type="ECO:0000256" key="4">
    <source>
        <dbReference type="ARBA" id="ARBA00022679"/>
    </source>
</evidence>
<dbReference type="GO" id="GO:0048179">
    <property type="term" value="C:activin receptor complex"/>
    <property type="evidence" value="ECO:0007669"/>
    <property type="project" value="TreeGrafter"/>
</dbReference>
<evidence type="ECO:0000256" key="13">
    <source>
        <dbReference type="RuleBase" id="RU361271"/>
    </source>
</evidence>
<dbReference type="Gene3D" id="1.10.510.10">
    <property type="entry name" value="Transferase(Phosphotransferase) domain 1"/>
    <property type="match status" value="1"/>
</dbReference>
<keyword evidence="13" id="KW-0479">Metal-binding</keyword>
<evidence type="ECO:0000313" key="15">
    <source>
        <dbReference type="EMBL" id="KAF8790352.1"/>
    </source>
</evidence>
<dbReference type="EMBL" id="JABXBU010000011">
    <property type="protein sequence ID" value="KAF8790352.1"/>
    <property type="molecule type" value="Genomic_DNA"/>
</dbReference>
<dbReference type="SUPFAM" id="SSF57302">
    <property type="entry name" value="Snake toxin-like"/>
    <property type="match status" value="1"/>
</dbReference>
<dbReference type="PRINTS" id="PR00653">
    <property type="entry name" value="ACTIVIN2R"/>
</dbReference>
<keyword evidence="10 13" id="KW-1133">Transmembrane helix</keyword>
<keyword evidence="9 13" id="KW-0067">ATP-binding</keyword>
<dbReference type="GO" id="GO:0071363">
    <property type="term" value="P:cellular response to growth factor stimulus"/>
    <property type="evidence" value="ECO:0007669"/>
    <property type="project" value="TreeGrafter"/>
</dbReference>
<dbReference type="InterPro" id="IPR045860">
    <property type="entry name" value="Snake_toxin-like_sf"/>
</dbReference>
<reference evidence="15" key="2">
    <citation type="submission" date="2020-06" db="EMBL/GenBank/DDBJ databases">
        <authorList>
            <person name="Sheffer M."/>
        </authorList>
    </citation>
    <scope>NUCLEOTIDE SEQUENCE</scope>
</reference>
<comment type="subcellular location">
    <subcellularLocation>
        <location evidence="1 13">Membrane</location>
        <topology evidence="1 13">Single-pass type I membrane protein</topology>
    </subcellularLocation>
</comment>
<dbReference type="InterPro" id="IPR008271">
    <property type="entry name" value="Ser/Thr_kinase_AS"/>
</dbReference>
<keyword evidence="6" id="KW-0732">Signal</keyword>
<feature type="domain" description="Protein kinase" evidence="14">
    <location>
        <begin position="230"/>
        <end position="521"/>
    </location>
</feature>
<dbReference type="Gene3D" id="2.10.60.10">
    <property type="entry name" value="CD59"/>
    <property type="match status" value="1"/>
</dbReference>
<evidence type="ECO:0000256" key="10">
    <source>
        <dbReference type="ARBA" id="ARBA00022989"/>
    </source>
</evidence>
<dbReference type="PANTHER" id="PTHR23255:SF98">
    <property type="entry name" value="SERINE_THREONINE-PROTEIN KINASE RECEPTOR"/>
    <property type="match status" value="1"/>
</dbReference>
<evidence type="ECO:0000256" key="2">
    <source>
        <dbReference type="ARBA" id="ARBA00009605"/>
    </source>
</evidence>
<keyword evidence="3 13" id="KW-0723">Serine/threonine-protein kinase</keyword>